<evidence type="ECO:0000256" key="4">
    <source>
        <dbReference type="ARBA" id="ARBA00023242"/>
    </source>
</evidence>
<name>A0A0A8L1E1_9SACH</name>
<dbReference type="EMBL" id="CCBQ010000018">
    <property type="protein sequence ID" value="CDO92674.1"/>
    <property type="molecule type" value="Genomic_DNA"/>
</dbReference>
<comment type="caution">
    <text evidence="7">The sequence shown here is derived from an EMBL/GenBank/DDBJ whole genome shotgun (WGS) entry which is preliminary data.</text>
</comment>
<keyword evidence="1 5" id="KW-0805">Transcription regulation</keyword>
<dbReference type="GO" id="GO:0005634">
    <property type="term" value="C:nucleus"/>
    <property type="evidence" value="ECO:0007669"/>
    <property type="project" value="UniProtKB-SubCell"/>
</dbReference>
<dbReference type="Proteomes" id="UP000031516">
    <property type="component" value="Unassembled WGS sequence"/>
</dbReference>
<dbReference type="Pfam" id="PF04769">
    <property type="entry name" value="MATalpha_HMGbox"/>
    <property type="match status" value="1"/>
</dbReference>
<keyword evidence="8" id="KW-1185">Reference proteome</keyword>
<organism evidence="7 8">
    <name type="scientific">Kluyveromyces dobzhanskii CBS 2104</name>
    <dbReference type="NCBI Taxonomy" id="1427455"/>
    <lineage>
        <taxon>Eukaryota</taxon>
        <taxon>Fungi</taxon>
        <taxon>Dikarya</taxon>
        <taxon>Ascomycota</taxon>
        <taxon>Saccharomycotina</taxon>
        <taxon>Saccharomycetes</taxon>
        <taxon>Saccharomycetales</taxon>
        <taxon>Saccharomycetaceae</taxon>
        <taxon>Kluyveromyces</taxon>
    </lineage>
</organism>
<feature type="domain" description="Alpha box" evidence="6">
    <location>
        <begin position="100"/>
        <end position="157"/>
    </location>
</feature>
<proteinExistence type="inferred from homology"/>
<keyword evidence="2 5" id="KW-0238">DNA-binding</keyword>
<evidence type="ECO:0000313" key="7">
    <source>
        <dbReference type="EMBL" id="CDO92674.1"/>
    </source>
</evidence>
<evidence type="ECO:0000313" key="8">
    <source>
        <dbReference type="Proteomes" id="UP000031516"/>
    </source>
</evidence>
<evidence type="ECO:0000256" key="2">
    <source>
        <dbReference type="ARBA" id="ARBA00023125"/>
    </source>
</evidence>
<dbReference type="GO" id="GO:0008301">
    <property type="term" value="F:DNA binding, bending"/>
    <property type="evidence" value="ECO:0007669"/>
    <property type="project" value="InterPro"/>
</dbReference>
<protein>
    <submittedName>
        <fullName evidence="7">WGS project CCBQ000000000 data, contig MAT</fullName>
    </submittedName>
</protein>
<comment type="similarity">
    <text evidence="5">Belongs to the MATALPHA1 family.</text>
</comment>
<keyword evidence="3 5" id="KW-0804">Transcription</keyword>
<accession>A0A0A8L1E1</accession>
<dbReference type="OrthoDB" id="5398665at2759"/>
<gene>
    <name evidence="7" type="ORF">KLDO_g990A</name>
</gene>
<evidence type="ECO:0000259" key="6">
    <source>
        <dbReference type="PROSITE" id="PS51325"/>
    </source>
</evidence>
<sequence>MKSSAPTFKVTVIKRNRSAKKTSKKIRPAMFKGANSTSGYRKHEGVNLYMSKITPTSIPPPPELLVAYIKEKIKTLDKSEILVFVKNSFQHPTRELKMDRNKKQMNDFIAFRSYYSRLLNGIVTQTELSTIISKHWIVDKQTRKNWELIAQEYNCDTSGIHFYTWLECNYGIDKQWLYEILNSGEREISIVKKPYVENIYNSGYKQVVDSPNGSDVTCQEWGSIADWINDPIFFDNELSMNYFDKSNLLMSDTLQLTNSV</sequence>
<comment type="subcellular location">
    <subcellularLocation>
        <location evidence="5">Nucleus</location>
    </subcellularLocation>
</comment>
<keyword evidence="4 5" id="KW-0539">Nucleus</keyword>
<evidence type="ECO:0000256" key="1">
    <source>
        <dbReference type="ARBA" id="ARBA00023015"/>
    </source>
</evidence>
<dbReference type="InterPro" id="IPR006856">
    <property type="entry name" value="MATalpha_HMGbox"/>
</dbReference>
<dbReference type="PROSITE" id="PS51325">
    <property type="entry name" value="ALPHA_BOX"/>
    <property type="match status" value="1"/>
</dbReference>
<reference evidence="7 8" key="1">
    <citation type="submission" date="2014-03" db="EMBL/GenBank/DDBJ databases">
        <title>The genome of Kluyveromyces dobzhanskii.</title>
        <authorList>
            <person name="Nystedt B."/>
            <person name="Astrom S."/>
        </authorList>
    </citation>
    <scope>NUCLEOTIDE SEQUENCE [LARGE SCALE GENOMIC DNA]</scope>
    <source>
        <strain evidence="7 8">CBS 2104</strain>
    </source>
</reference>
<evidence type="ECO:0000256" key="5">
    <source>
        <dbReference type="RuleBase" id="RU003516"/>
    </source>
</evidence>
<dbReference type="AlphaFoldDB" id="A0A0A8L1E1"/>
<evidence type="ECO:0000256" key="3">
    <source>
        <dbReference type="ARBA" id="ARBA00023163"/>
    </source>
</evidence>
<dbReference type="GO" id="GO:0045895">
    <property type="term" value="P:positive regulation of mating-type specific transcription, DNA-templated"/>
    <property type="evidence" value="ECO:0007669"/>
    <property type="project" value="InterPro"/>
</dbReference>